<evidence type="ECO:0000313" key="1">
    <source>
        <dbReference type="EMBL" id="CAL1263982.1"/>
    </source>
</evidence>
<feature type="non-terminal residue" evidence="1">
    <location>
        <position position="1"/>
    </location>
</feature>
<protein>
    <submittedName>
        <fullName evidence="1">Uncharacterized protein</fullName>
    </submittedName>
</protein>
<reference evidence="1 2" key="1">
    <citation type="submission" date="2024-04" db="EMBL/GenBank/DDBJ databases">
        <authorList>
            <person name="Rising A."/>
            <person name="Reimegard J."/>
            <person name="Sonavane S."/>
            <person name="Akerstrom W."/>
            <person name="Nylinder S."/>
            <person name="Hedman E."/>
            <person name="Kallberg Y."/>
        </authorList>
    </citation>
    <scope>NUCLEOTIDE SEQUENCE [LARGE SCALE GENOMIC DNA]</scope>
</reference>
<keyword evidence="2" id="KW-1185">Reference proteome</keyword>
<dbReference type="AlphaFoldDB" id="A0AAV1YYT8"/>
<gene>
    <name evidence="1" type="ORF">LARSCL_LOCUS1790</name>
</gene>
<accession>A0AAV1YYT8</accession>
<sequence>KNIYCFGLDDITKGSRNREDPRAHVTERNVWLNHKIMYQIMGDISKGRWDKYMPATNIIWLKYMNENILNYLQKNNPHSPPEENQMKALRLLKEWNDCILGHKSAEDLLNDVISKNNPIISAQE</sequence>
<dbReference type="Pfam" id="PF12330">
    <property type="entry name" value="Haspin_kinase"/>
    <property type="match status" value="1"/>
</dbReference>
<dbReference type="Proteomes" id="UP001497382">
    <property type="component" value="Unassembled WGS sequence"/>
</dbReference>
<name>A0AAV1YYT8_9ARAC</name>
<dbReference type="EMBL" id="CAXIEN010000011">
    <property type="protein sequence ID" value="CAL1263982.1"/>
    <property type="molecule type" value="Genomic_DNA"/>
</dbReference>
<comment type="caution">
    <text evidence="1">The sequence shown here is derived from an EMBL/GenBank/DDBJ whole genome shotgun (WGS) entry which is preliminary data.</text>
</comment>
<dbReference type="Gene3D" id="1.10.510.10">
    <property type="entry name" value="Transferase(Phosphotransferase) domain 1"/>
    <property type="match status" value="1"/>
</dbReference>
<proteinExistence type="predicted"/>
<evidence type="ECO:0000313" key="2">
    <source>
        <dbReference type="Proteomes" id="UP001497382"/>
    </source>
</evidence>
<organism evidence="1 2">
    <name type="scientific">Larinioides sclopetarius</name>
    <dbReference type="NCBI Taxonomy" id="280406"/>
    <lineage>
        <taxon>Eukaryota</taxon>
        <taxon>Metazoa</taxon>
        <taxon>Ecdysozoa</taxon>
        <taxon>Arthropoda</taxon>
        <taxon>Chelicerata</taxon>
        <taxon>Arachnida</taxon>
        <taxon>Araneae</taxon>
        <taxon>Araneomorphae</taxon>
        <taxon>Entelegynae</taxon>
        <taxon>Araneoidea</taxon>
        <taxon>Araneidae</taxon>
        <taxon>Larinioides</taxon>
    </lineage>
</organism>